<keyword evidence="1" id="KW-0808">Transferase</keyword>
<keyword evidence="2" id="KW-1185">Reference proteome</keyword>
<gene>
    <name evidence="1" type="ORF">LJ207_08770</name>
</gene>
<reference evidence="1 2" key="1">
    <citation type="submission" date="2021-10" db="EMBL/GenBank/DDBJ databases">
        <authorList>
            <person name="Grouzdev D.S."/>
            <person name="Pantiukh K.S."/>
            <person name="Krutkina M.S."/>
        </authorList>
    </citation>
    <scope>NUCLEOTIDE SEQUENCE [LARGE SCALE GENOMIC DNA]</scope>
    <source>
        <strain evidence="1 2">Z-7514</strain>
    </source>
</reference>
<dbReference type="InterPro" id="IPR027417">
    <property type="entry name" value="P-loop_NTPase"/>
</dbReference>
<evidence type="ECO:0000313" key="1">
    <source>
        <dbReference type="EMBL" id="MCC3145413.1"/>
    </source>
</evidence>
<dbReference type="EMBL" id="JAJFAT010000011">
    <property type="protein sequence ID" value="MCC3145413.1"/>
    <property type="molecule type" value="Genomic_DNA"/>
</dbReference>
<dbReference type="Proteomes" id="UP001199296">
    <property type="component" value="Unassembled WGS sequence"/>
</dbReference>
<dbReference type="GO" id="GO:0016301">
    <property type="term" value="F:kinase activity"/>
    <property type="evidence" value="ECO:0007669"/>
    <property type="project" value="UniProtKB-KW"/>
</dbReference>
<dbReference type="Gene3D" id="3.40.50.300">
    <property type="entry name" value="P-loop containing nucleotide triphosphate hydrolases"/>
    <property type="match status" value="1"/>
</dbReference>
<sequence length="319" mass="37850">MKSLQIITISRQTASGGNEIAEGLANRLGFKLINRDYVLENWLPDVADEHQLHMLKQSRKFYNRCIDQKYGLEKELTFADYIENRLKDLAKEKNLLIVGLGSQIIFREHSRAIHIKTVASHQYRVNKLSRKYGLKKEQAERIIELSDRKKRRYVWQVHEVDWADPTLYHLSINSDGIELEQALSIVSNLVDFKKESPRALNEKKVEVEKEKKDYDFAHPSEKEFAKILDMHNIKWEYEPTEFPLEWDAEGNISMGFRPDFYLTEYDTYIELTTMKRKYVTEKNKKVKLLKKTYPHINVKIVYKKDFHTLVEKFNFNKGE</sequence>
<evidence type="ECO:0000313" key="2">
    <source>
        <dbReference type="Proteomes" id="UP001199296"/>
    </source>
</evidence>
<dbReference type="RefSeq" id="WP_229346116.1">
    <property type="nucleotide sequence ID" value="NZ_JAJFAT010000011.1"/>
</dbReference>
<dbReference type="AlphaFoldDB" id="A0AAW4X0T0"/>
<protein>
    <submittedName>
        <fullName evidence="1">Cytidylate kinase family protein</fullName>
    </submittedName>
</protein>
<accession>A0AAW4X0T0</accession>
<name>A0AAW4X0T0_9FIRM</name>
<proteinExistence type="predicted"/>
<organism evidence="1 2">
    <name type="scientific">Halanaerobium polyolivorans</name>
    <dbReference type="NCBI Taxonomy" id="2886943"/>
    <lineage>
        <taxon>Bacteria</taxon>
        <taxon>Bacillati</taxon>
        <taxon>Bacillota</taxon>
        <taxon>Clostridia</taxon>
        <taxon>Halanaerobiales</taxon>
        <taxon>Halanaerobiaceae</taxon>
        <taxon>Halanaerobium</taxon>
    </lineage>
</organism>
<comment type="caution">
    <text evidence="1">The sequence shown here is derived from an EMBL/GenBank/DDBJ whole genome shotgun (WGS) entry which is preliminary data.</text>
</comment>
<dbReference type="Pfam" id="PF13189">
    <property type="entry name" value="Cytidylate_kin2"/>
    <property type="match status" value="1"/>
</dbReference>
<dbReference type="Gene3D" id="3.40.91.30">
    <property type="match status" value="1"/>
</dbReference>
<keyword evidence="1" id="KW-0418">Kinase</keyword>